<feature type="region of interest" description="Disordered" evidence="1">
    <location>
        <begin position="60"/>
        <end position="104"/>
    </location>
</feature>
<evidence type="ECO:0000256" key="1">
    <source>
        <dbReference type="SAM" id="MobiDB-lite"/>
    </source>
</evidence>
<feature type="compositionally biased region" description="Low complexity" evidence="1">
    <location>
        <begin position="80"/>
        <end position="104"/>
    </location>
</feature>
<dbReference type="PANTHER" id="PTHR21590:SF3">
    <property type="entry name" value="UPF0606 PROTEIN KIAA1549L"/>
    <property type="match status" value="1"/>
</dbReference>
<protein>
    <submittedName>
        <fullName evidence="2">UPF0606 protein KIAA1549L</fullName>
    </submittedName>
</protein>
<organism evidence="2 3">
    <name type="scientific">Anabarilius grahami</name>
    <name type="common">Kanglang fish</name>
    <name type="synonym">Barilius grahami</name>
    <dbReference type="NCBI Taxonomy" id="495550"/>
    <lineage>
        <taxon>Eukaryota</taxon>
        <taxon>Metazoa</taxon>
        <taxon>Chordata</taxon>
        <taxon>Craniata</taxon>
        <taxon>Vertebrata</taxon>
        <taxon>Euteleostomi</taxon>
        <taxon>Actinopterygii</taxon>
        <taxon>Neopterygii</taxon>
        <taxon>Teleostei</taxon>
        <taxon>Ostariophysi</taxon>
        <taxon>Cypriniformes</taxon>
        <taxon>Xenocyprididae</taxon>
        <taxon>Xenocypridinae</taxon>
        <taxon>Xenocypridinae incertae sedis</taxon>
        <taxon>Anabarilius</taxon>
    </lineage>
</organism>
<dbReference type="PANTHER" id="PTHR21590">
    <property type="entry name" value="SEA DOMAIN-CONTAINING PROTEIN"/>
    <property type="match status" value="1"/>
</dbReference>
<dbReference type="Proteomes" id="UP000281406">
    <property type="component" value="Unassembled WGS sequence"/>
</dbReference>
<dbReference type="EMBL" id="RJVU01063416">
    <property type="protein sequence ID" value="ROJ25268.1"/>
    <property type="molecule type" value="Genomic_DNA"/>
</dbReference>
<dbReference type="OrthoDB" id="9939624at2759"/>
<evidence type="ECO:0000313" key="2">
    <source>
        <dbReference type="EMBL" id="ROJ25268.1"/>
    </source>
</evidence>
<accession>A0A3N0XQM9</accession>
<comment type="caution">
    <text evidence="2">The sequence shown here is derived from an EMBL/GenBank/DDBJ whole genome shotgun (WGS) entry which is preliminary data.</text>
</comment>
<evidence type="ECO:0000313" key="3">
    <source>
        <dbReference type="Proteomes" id="UP000281406"/>
    </source>
</evidence>
<sequence>MDWGALARPPGTEPVGSEELQAYLPWGNEVEKLALTWEAQRPLMPLPGYAEAFPHPHYPQGSPLLWHHRQSTQGGPDQPPSSSTAASQPSLAEPGDLISPDTPLSSLSTSALVKAIRDEVAKLAKKQADMFEFQV</sequence>
<name>A0A3N0XQM9_ANAGA</name>
<reference evidence="2 3" key="1">
    <citation type="submission" date="2018-10" db="EMBL/GenBank/DDBJ databases">
        <title>Genome assembly for a Yunnan-Guizhou Plateau 3E fish, Anabarilius grahami (Regan), and its evolutionary and genetic applications.</title>
        <authorList>
            <person name="Jiang W."/>
        </authorList>
    </citation>
    <scope>NUCLEOTIDE SEQUENCE [LARGE SCALE GENOMIC DNA]</scope>
    <source>
        <strain evidence="2">AG-KIZ</strain>
        <tissue evidence="2">Muscle</tissue>
    </source>
</reference>
<proteinExistence type="predicted"/>
<gene>
    <name evidence="2" type="ORF">DPX16_20081</name>
</gene>
<dbReference type="AlphaFoldDB" id="A0A3N0XQM9"/>
<keyword evidence="3" id="KW-1185">Reference proteome</keyword>